<evidence type="ECO:0000256" key="1">
    <source>
        <dbReference type="SAM" id="Coils"/>
    </source>
</evidence>
<evidence type="ECO:0000313" key="3">
    <source>
        <dbReference type="EMBL" id="PMD28600.1"/>
    </source>
</evidence>
<name>A0A2J6QQR0_9HELO</name>
<organism evidence="3 4">
    <name type="scientific">Hyaloscypha hepaticicola</name>
    <dbReference type="NCBI Taxonomy" id="2082293"/>
    <lineage>
        <taxon>Eukaryota</taxon>
        <taxon>Fungi</taxon>
        <taxon>Dikarya</taxon>
        <taxon>Ascomycota</taxon>
        <taxon>Pezizomycotina</taxon>
        <taxon>Leotiomycetes</taxon>
        <taxon>Helotiales</taxon>
        <taxon>Hyaloscyphaceae</taxon>
        <taxon>Hyaloscypha</taxon>
    </lineage>
</organism>
<evidence type="ECO:0000256" key="2">
    <source>
        <dbReference type="SAM" id="MobiDB-lite"/>
    </source>
</evidence>
<dbReference type="EMBL" id="KZ613464">
    <property type="protein sequence ID" value="PMD28600.1"/>
    <property type="molecule type" value="Genomic_DNA"/>
</dbReference>
<evidence type="ECO:0000313" key="4">
    <source>
        <dbReference type="Proteomes" id="UP000235672"/>
    </source>
</evidence>
<feature type="coiled-coil region" evidence="1">
    <location>
        <begin position="132"/>
        <end position="175"/>
    </location>
</feature>
<proteinExistence type="predicted"/>
<dbReference type="AlphaFoldDB" id="A0A2J6QQR0"/>
<keyword evidence="1" id="KW-0175">Coiled coil</keyword>
<gene>
    <name evidence="3" type="ORF">NA56DRAFT_696377</name>
</gene>
<sequence length="180" mass="20590">MSEWEKEEAFESLRYLALMQKSKKAYERGDTIRQYESRNGEIISLVDEDDEKPKREEKPISSAKLSPQPEKKPVKVEDGDAVQKEINVKNEPIDIEAPAPTPNPAPVPILARIAEYREPTPTAIENIGDSGLERKRARAKALAEDIEMEERIARLKRERRALEEEIEVAESKKKQRRGGE</sequence>
<feature type="compositionally biased region" description="Basic and acidic residues" evidence="2">
    <location>
        <begin position="69"/>
        <end position="81"/>
    </location>
</feature>
<dbReference type="Proteomes" id="UP000235672">
    <property type="component" value="Unassembled WGS sequence"/>
</dbReference>
<feature type="region of interest" description="Disordered" evidence="2">
    <location>
        <begin position="37"/>
        <end position="81"/>
    </location>
</feature>
<accession>A0A2J6QQR0</accession>
<keyword evidence="4" id="KW-1185">Reference proteome</keyword>
<reference evidence="3 4" key="1">
    <citation type="submission" date="2016-05" db="EMBL/GenBank/DDBJ databases">
        <title>A degradative enzymes factory behind the ericoid mycorrhizal symbiosis.</title>
        <authorList>
            <consortium name="DOE Joint Genome Institute"/>
            <person name="Martino E."/>
            <person name="Morin E."/>
            <person name="Grelet G."/>
            <person name="Kuo A."/>
            <person name="Kohler A."/>
            <person name="Daghino S."/>
            <person name="Barry K."/>
            <person name="Choi C."/>
            <person name="Cichocki N."/>
            <person name="Clum A."/>
            <person name="Copeland A."/>
            <person name="Hainaut M."/>
            <person name="Haridas S."/>
            <person name="Labutti K."/>
            <person name="Lindquist E."/>
            <person name="Lipzen A."/>
            <person name="Khouja H.-R."/>
            <person name="Murat C."/>
            <person name="Ohm R."/>
            <person name="Olson A."/>
            <person name="Spatafora J."/>
            <person name="Veneault-Fourrey C."/>
            <person name="Henrissat B."/>
            <person name="Grigoriev I."/>
            <person name="Martin F."/>
            <person name="Perotto S."/>
        </authorList>
    </citation>
    <scope>NUCLEOTIDE SEQUENCE [LARGE SCALE GENOMIC DNA]</scope>
    <source>
        <strain evidence="3 4">UAMH 7357</strain>
    </source>
</reference>
<protein>
    <submittedName>
        <fullName evidence="3">Uncharacterized protein</fullName>
    </submittedName>
</protein>